<dbReference type="EMBL" id="BK016176">
    <property type="protein sequence ID" value="DAG00058.1"/>
    <property type="molecule type" value="Genomic_DNA"/>
</dbReference>
<reference evidence="1" key="1">
    <citation type="journal article" date="2021" name="Proc. Natl. Acad. Sci. U.S.A.">
        <title>A Catalog of Tens of Thousands of Viruses from Human Metagenomes Reveals Hidden Associations with Chronic Diseases.</title>
        <authorList>
            <person name="Tisza M.J."/>
            <person name="Buck C.B."/>
        </authorList>
    </citation>
    <scope>NUCLEOTIDE SEQUENCE</scope>
    <source>
        <strain evidence="1">CtBeL15</strain>
    </source>
</reference>
<sequence length="58" mass="6393">MGMTAILTADDLHEINRELARGNDVEIRRTAEGLAIKAHTVHTVKKKKGTALPMPTDR</sequence>
<organism evidence="1">
    <name type="scientific">Siphoviridae sp. ctBeL15</name>
    <dbReference type="NCBI Taxonomy" id="2825374"/>
    <lineage>
        <taxon>Viruses</taxon>
        <taxon>Duplodnaviria</taxon>
        <taxon>Heunggongvirae</taxon>
        <taxon>Uroviricota</taxon>
        <taxon>Caudoviricetes</taxon>
    </lineage>
</organism>
<accession>A0A8S5UZY0</accession>
<name>A0A8S5UZY0_9CAUD</name>
<proteinExistence type="predicted"/>
<protein>
    <submittedName>
        <fullName evidence="1">Uncharacterized protein</fullName>
    </submittedName>
</protein>
<evidence type="ECO:0000313" key="1">
    <source>
        <dbReference type="EMBL" id="DAG00058.1"/>
    </source>
</evidence>